<proteinExistence type="predicted"/>
<protein>
    <submittedName>
        <fullName evidence="1">Uncharacterized protein</fullName>
    </submittedName>
</protein>
<dbReference type="Proteomes" id="UP000709295">
    <property type="component" value="Unassembled WGS sequence"/>
</dbReference>
<evidence type="ECO:0000313" key="2">
    <source>
        <dbReference type="Proteomes" id="UP000709295"/>
    </source>
</evidence>
<name>A0A8J5MHW7_9STRA</name>
<comment type="caution">
    <text evidence="1">The sequence shown here is derived from an EMBL/GenBank/DDBJ whole genome shotgun (WGS) entry which is preliminary data.</text>
</comment>
<evidence type="ECO:0000313" key="1">
    <source>
        <dbReference type="EMBL" id="KAG6970662.1"/>
    </source>
</evidence>
<dbReference type="AlphaFoldDB" id="A0A8J5MHW7"/>
<sequence length="130" mass="15141">YQPTSKSTSRAPSEVLLLSLLISDAQGSRFWQIHQLPLHSSPIRLLVNTYQLGRPWRISIPVSKLPWSTTNIWRVCEDYLCTVRLRPRITSHKLRRASGYRDPVQPQNRATMSSTTRWLISYPNLQRSRV</sequence>
<keyword evidence="2" id="KW-1185">Reference proteome</keyword>
<gene>
    <name evidence="1" type="ORF">JG688_00004760</name>
</gene>
<reference evidence="1" key="1">
    <citation type="submission" date="2021-01" db="EMBL/GenBank/DDBJ databases">
        <title>Phytophthora aleatoria, a newly-described species from Pinus radiata is distinct from Phytophthora cactorum isolates based on comparative genomics.</title>
        <authorList>
            <person name="Mcdougal R."/>
            <person name="Panda P."/>
            <person name="Williams N."/>
            <person name="Studholme D.J."/>
        </authorList>
    </citation>
    <scope>NUCLEOTIDE SEQUENCE</scope>
    <source>
        <strain evidence="1">NZFS 4037</strain>
    </source>
</reference>
<dbReference type="EMBL" id="JAENGY010000175">
    <property type="protein sequence ID" value="KAG6970662.1"/>
    <property type="molecule type" value="Genomic_DNA"/>
</dbReference>
<organism evidence="1 2">
    <name type="scientific">Phytophthora aleatoria</name>
    <dbReference type="NCBI Taxonomy" id="2496075"/>
    <lineage>
        <taxon>Eukaryota</taxon>
        <taxon>Sar</taxon>
        <taxon>Stramenopiles</taxon>
        <taxon>Oomycota</taxon>
        <taxon>Peronosporomycetes</taxon>
        <taxon>Peronosporales</taxon>
        <taxon>Peronosporaceae</taxon>
        <taxon>Phytophthora</taxon>
    </lineage>
</organism>
<feature type="non-terminal residue" evidence="1">
    <location>
        <position position="1"/>
    </location>
</feature>
<accession>A0A8J5MHW7</accession>